<dbReference type="GO" id="GO:0005634">
    <property type="term" value="C:nucleus"/>
    <property type="evidence" value="ECO:0007669"/>
    <property type="project" value="TreeGrafter"/>
</dbReference>
<comment type="catalytic activity">
    <reaction evidence="7">
        <text>L-threonyl-[protein] + ATP = O-phospho-L-threonyl-[protein] + ADP + H(+)</text>
        <dbReference type="Rhea" id="RHEA:46608"/>
        <dbReference type="Rhea" id="RHEA-COMP:11060"/>
        <dbReference type="Rhea" id="RHEA-COMP:11605"/>
        <dbReference type="ChEBI" id="CHEBI:15378"/>
        <dbReference type="ChEBI" id="CHEBI:30013"/>
        <dbReference type="ChEBI" id="CHEBI:30616"/>
        <dbReference type="ChEBI" id="CHEBI:61977"/>
        <dbReference type="ChEBI" id="CHEBI:456216"/>
        <dbReference type="EC" id="2.7.11.1"/>
    </reaction>
</comment>
<dbReference type="PROSITE" id="PS50011">
    <property type="entry name" value="PROTEIN_KINASE_DOM"/>
    <property type="match status" value="1"/>
</dbReference>
<dbReference type="Gene3D" id="1.10.510.10">
    <property type="entry name" value="Transferase(Phosphotransferase) domain 1"/>
    <property type="match status" value="1"/>
</dbReference>
<dbReference type="InterPro" id="IPR024604">
    <property type="entry name" value="GSG2_C"/>
</dbReference>
<comment type="catalytic activity">
    <reaction evidence="8">
        <text>L-seryl-[protein] + ATP = O-phospho-L-seryl-[protein] + ADP + H(+)</text>
        <dbReference type="Rhea" id="RHEA:17989"/>
        <dbReference type="Rhea" id="RHEA-COMP:9863"/>
        <dbReference type="Rhea" id="RHEA-COMP:11604"/>
        <dbReference type="ChEBI" id="CHEBI:15378"/>
        <dbReference type="ChEBI" id="CHEBI:29999"/>
        <dbReference type="ChEBI" id="CHEBI:30616"/>
        <dbReference type="ChEBI" id="CHEBI:83421"/>
        <dbReference type="ChEBI" id="CHEBI:456216"/>
        <dbReference type="EC" id="2.7.11.1"/>
    </reaction>
</comment>
<evidence type="ECO:0000256" key="9">
    <source>
        <dbReference type="SAM" id="MobiDB-lite"/>
    </source>
</evidence>
<feature type="compositionally biased region" description="Polar residues" evidence="9">
    <location>
        <begin position="94"/>
        <end position="115"/>
    </location>
</feature>
<dbReference type="GO" id="GO:0000278">
    <property type="term" value="P:mitotic cell cycle"/>
    <property type="evidence" value="ECO:0007669"/>
    <property type="project" value="TreeGrafter"/>
</dbReference>
<dbReference type="OrthoDB" id="5327538at2759"/>
<gene>
    <name evidence="11" type="ORF">MVES_000403</name>
</gene>
<dbReference type="GO" id="GO:0035556">
    <property type="term" value="P:intracellular signal transduction"/>
    <property type="evidence" value="ECO:0007669"/>
    <property type="project" value="TreeGrafter"/>
</dbReference>
<dbReference type="InterPro" id="IPR011009">
    <property type="entry name" value="Kinase-like_dom_sf"/>
</dbReference>
<dbReference type="Pfam" id="PF12330">
    <property type="entry name" value="Haspin_kinase"/>
    <property type="match status" value="1"/>
</dbReference>
<evidence type="ECO:0000256" key="3">
    <source>
        <dbReference type="ARBA" id="ARBA00022679"/>
    </source>
</evidence>
<dbReference type="GO" id="GO:0005737">
    <property type="term" value="C:cytoplasm"/>
    <property type="evidence" value="ECO:0007669"/>
    <property type="project" value="TreeGrafter"/>
</dbReference>
<dbReference type="AlphaFoldDB" id="A0A2N1JHC0"/>
<protein>
    <recommendedName>
        <fullName evidence="1">non-specific serine/threonine protein kinase</fullName>
        <ecNumber evidence="1">2.7.11.1</ecNumber>
    </recommendedName>
</protein>
<evidence type="ECO:0000256" key="2">
    <source>
        <dbReference type="ARBA" id="ARBA00022527"/>
    </source>
</evidence>
<proteinExistence type="predicted"/>
<dbReference type="InterPro" id="IPR000719">
    <property type="entry name" value="Prot_kinase_dom"/>
</dbReference>
<dbReference type="GO" id="GO:0005524">
    <property type="term" value="F:ATP binding"/>
    <property type="evidence" value="ECO:0007669"/>
    <property type="project" value="UniProtKB-KW"/>
</dbReference>
<sequence>MTVLGSSTRQIQVYGRKRNTRIVDTKENEAVLSHTAPQRSLFAGLDVKSTWSALRDSPKKAVSHFTKPKSGTPLRDTKNTTRRNAPCTPKLTVQAPQTQNQASTKDLPASQTPNQAPKKDLSAPQTPNQAPTTETLLCALNALSLDDHGALQSLLRAADQDAVQSFSFFLQRNVHDAGGKLTKIGEASYSEVFHITRTKKGSLPHTSVMKVIPLDCGLSHESVHFSAIPDVEREISVSKALLSCAHQETCQFVRLQQAIIVQGVYQPELLEAWDSFKQEHAFKSENARPEAMTSSQLYALLLMENGGTELGEMRLDNWAERAAVFWQIVYAISAAEQAARFEHRDLHMGNVLVTRQEPVPHYAPQPTLWDTYGPKHASVRATIIDYTLARMDMPDGKVLADTFGDEMLFEGHGDSQYDVYRTMRRLVSGDWRGYYPGTNLLWLHFIVQHLLAADEPPEERGEEEKAYTSLLLAEQLAHDAVEHLRRTAPQKSVSTRSKRRSIQRGPDAWKVLPDLSRDPIRSATELAQATAVHWP</sequence>
<evidence type="ECO:0000256" key="5">
    <source>
        <dbReference type="ARBA" id="ARBA00022777"/>
    </source>
</evidence>
<evidence type="ECO:0000259" key="10">
    <source>
        <dbReference type="PROSITE" id="PS50011"/>
    </source>
</evidence>
<dbReference type="SMART" id="SM01331">
    <property type="entry name" value="DUF3635"/>
    <property type="match status" value="1"/>
</dbReference>
<dbReference type="PANTHER" id="PTHR24419:SF18">
    <property type="entry name" value="SERINE_THREONINE-PROTEIN KINASE HASPIN"/>
    <property type="match status" value="1"/>
</dbReference>
<organism evidence="11 12">
    <name type="scientific">Malassezia vespertilionis</name>
    <dbReference type="NCBI Taxonomy" id="2020962"/>
    <lineage>
        <taxon>Eukaryota</taxon>
        <taxon>Fungi</taxon>
        <taxon>Dikarya</taxon>
        <taxon>Basidiomycota</taxon>
        <taxon>Ustilaginomycotina</taxon>
        <taxon>Malasseziomycetes</taxon>
        <taxon>Malasseziales</taxon>
        <taxon>Malasseziaceae</taxon>
        <taxon>Malassezia</taxon>
    </lineage>
</organism>
<feature type="domain" description="Protein kinase" evidence="10">
    <location>
        <begin position="178"/>
        <end position="510"/>
    </location>
</feature>
<evidence type="ECO:0000313" key="11">
    <source>
        <dbReference type="EMBL" id="PKI85949.1"/>
    </source>
</evidence>
<dbReference type="PANTHER" id="PTHR24419">
    <property type="entry name" value="INTERLEUKIN-1 RECEPTOR-ASSOCIATED KINASE"/>
    <property type="match status" value="1"/>
</dbReference>
<reference evidence="11 12" key="1">
    <citation type="submission" date="2017-10" db="EMBL/GenBank/DDBJ databases">
        <title>A novel species of cold-tolerant Malassezia isolated from bats.</title>
        <authorList>
            <person name="Lorch J.M."/>
            <person name="Palmer J.M."/>
            <person name="Vanderwolf K.J."/>
            <person name="Schmidt K.Z."/>
            <person name="Verant M.L."/>
            <person name="Weller T.J."/>
            <person name="Blehert D.S."/>
        </authorList>
    </citation>
    <scope>NUCLEOTIDE SEQUENCE [LARGE SCALE GENOMIC DNA]</scope>
    <source>
        <strain evidence="11 12">NWHC:44797-103</strain>
    </source>
</reference>
<evidence type="ECO:0000256" key="6">
    <source>
        <dbReference type="ARBA" id="ARBA00022840"/>
    </source>
</evidence>
<name>A0A2N1JHC0_9BASI</name>
<dbReference type="GO" id="GO:0072354">
    <property type="term" value="F:histone H3T3 kinase activity"/>
    <property type="evidence" value="ECO:0007669"/>
    <property type="project" value="TreeGrafter"/>
</dbReference>
<dbReference type="EMBL" id="KZ454987">
    <property type="protein sequence ID" value="PKI85949.1"/>
    <property type="molecule type" value="Genomic_DNA"/>
</dbReference>
<dbReference type="EC" id="2.7.11.1" evidence="1"/>
<keyword evidence="3" id="KW-0808">Transferase</keyword>
<dbReference type="Proteomes" id="UP000232875">
    <property type="component" value="Unassembled WGS sequence"/>
</dbReference>
<evidence type="ECO:0000313" key="12">
    <source>
        <dbReference type="Proteomes" id="UP000232875"/>
    </source>
</evidence>
<keyword evidence="2" id="KW-0723">Serine/threonine-protein kinase</keyword>
<keyword evidence="5" id="KW-0418">Kinase</keyword>
<feature type="region of interest" description="Disordered" evidence="9">
    <location>
        <begin position="56"/>
        <end position="130"/>
    </location>
</feature>
<keyword evidence="4" id="KW-0547">Nucleotide-binding</keyword>
<keyword evidence="6" id="KW-0067">ATP-binding</keyword>
<evidence type="ECO:0000256" key="7">
    <source>
        <dbReference type="ARBA" id="ARBA00047899"/>
    </source>
</evidence>
<dbReference type="STRING" id="2020962.A0A2N1JHC0"/>
<evidence type="ECO:0000256" key="1">
    <source>
        <dbReference type="ARBA" id="ARBA00012513"/>
    </source>
</evidence>
<evidence type="ECO:0000256" key="4">
    <source>
        <dbReference type="ARBA" id="ARBA00022741"/>
    </source>
</evidence>
<keyword evidence="12" id="KW-1185">Reference proteome</keyword>
<dbReference type="Gene3D" id="3.30.200.20">
    <property type="entry name" value="Phosphorylase Kinase, domain 1"/>
    <property type="match status" value="1"/>
</dbReference>
<accession>A0A2N1JHC0</accession>
<dbReference type="SUPFAM" id="SSF56112">
    <property type="entry name" value="Protein kinase-like (PK-like)"/>
    <property type="match status" value="1"/>
</dbReference>
<evidence type="ECO:0000256" key="8">
    <source>
        <dbReference type="ARBA" id="ARBA00048679"/>
    </source>
</evidence>